<evidence type="ECO:0000313" key="4">
    <source>
        <dbReference type="Proteomes" id="UP001519292"/>
    </source>
</evidence>
<comment type="caution">
    <text evidence="2">Once thought to be involved in copper homeostasis, experiments in E.coli have shown this is not the case.</text>
</comment>
<reference evidence="3 4" key="1">
    <citation type="submission" date="2021-03" db="EMBL/GenBank/DDBJ databases">
        <title>Genomic Encyclopedia of Type Strains, Phase IV (KMG-IV): sequencing the most valuable type-strain genomes for metagenomic binning, comparative biology and taxonomic classification.</title>
        <authorList>
            <person name="Goeker M."/>
        </authorList>
    </citation>
    <scope>NUCLEOTIDE SEQUENCE [LARGE SCALE GENOMIC DNA]</scope>
    <source>
        <strain evidence="3 4">DSM 101872</strain>
    </source>
</reference>
<gene>
    <name evidence="2" type="primary">cutC</name>
    <name evidence="3" type="ORF">J2Z60_000263</name>
</gene>
<accession>A0ABS4MBS3</accession>
<dbReference type="PANTHER" id="PTHR12598:SF0">
    <property type="entry name" value="COPPER HOMEOSTASIS PROTEIN CUTC HOMOLOG"/>
    <property type="match status" value="1"/>
</dbReference>
<evidence type="ECO:0000256" key="1">
    <source>
        <dbReference type="ARBA" id="ARBA00007768"/>
    </source>
</evidence>
<keyword evidence="4" id="KW-1185">Reference proteome</keyword>
<dbReference type="EMBL" id="JAGGLU010000001">
    <property type="protein sequence ID" value="MBP2057101.1"/>
    <property type="molecule type" value="Genomic_DNA"/>
</dbReference>
<dbReference type="InterPro" id="IPR036822">
    <property type="entry name" value="CutC-like_dom_sf"/>
</dbReference>
<dbReference type="HAMAP" id="MF_00795">
    <property type="entry name" value="CutC"/>
    <property type="match status" value="1"/>
</dbReference>
<comment type="subcellular location">
    <subcellularLocation>
        <location evidence="2">Cytoplasm</location>
    </subcellularLocation>
</comment>
<protein>
    <recommendedName>
        <fullName evidence="2">PF03932 family protein CutC</fullName>
    </recommendedName>
</protein>
<dbReference type="Proteomes" id="UP001519292">
    <property type="component" value="Unassembled WGS sequence"/>
</dbReference>
<keyword evidence="2" id="KW-0963">Cytoplasm</keyword>
<evidence type="ECO:0000256" key="2">
    <source>
        <dbReference type="HAMAP-Rule" id="MF_00795"/>
    </source>
</evidence>
<dbReference type="RefSeq" id="WP_209685613.1">
    <property type="nucleotide sequence ID" value="NZ_JAGGLU010000001.1"/>
</dbReference>
<dbReference type="PANTHER" id="PTHR12598">
    <property type="entry name" value="COPPER HOMEOSTASIS PROTEIN CUTC"/>
    <property type="match status" value="1"/>
</dbReference>
<comment type="caution">
    <text evidence="3">The sequence shown here is derived from an EMBL/GenBank/DDBJ whole genome shotgun (WGS) entry which is preliminary data.</text>
</comment>
<comment type="similarity">
    <text evidence="1 2">Belongs to the CutC family.</text>
</comment>
<organism evidence="3 4">
    <name type="scientific">Lactobacillus colini</name>
    <dbReference type="NCBI Taxonomy" id="1819254"/>
    <lineage>
        <taxon>Bacteria</taxon>
        <taxon>Bacillati</taxon>
        <taxon>Bacillota</taxon>
        <taxon>Bacilli</taxon>
        <taxon>Lactobacillales</taxon>
        <taxon>Lactobacillaceae</taxon>
        <taxon>Lactobacillus</taxon>
    </lineage>
</organism>
<proteinExistence type="inferred from homology"/>
<dbReference type="InterPro" id="IPR005627">
    <property type="entry name" value="CutC-like"/>
</dbReference>
<evidence type="ECO:0000313" key="3">
    <source>
        <dbReference type="EMBL" id="MBP2057101.1"/>
    </source>
</evidence>
<dbReference type="Gene3D" id="3.20.20.380">
    <property type="entry name" value="Copper homeostasis (CutC) domain"/>
    <property type="match status" value="1"/>
</dbReference>
<sequence length="214" mass="23330">MVLKEVCIGNYRDIQPAINAGADRIELNADLAVGGVTPSFGVIQESVKLCHQFNIPIVVMLRPRGGSFVYNEAEFTMMSTDLVNIATLNADGIAFGCLNKDGSINDIQMDTLLGMADQLGLKSVMHMAFDAIPTKLQAKSIDWLVDHGCSRILTHGGSLDKTIESNIDNLKNIISLAKDKIEILPGGGITYKNFQDIIDKIRVNQVHGTKIVKF</sequence>
<dbReference type="SUPFAM" id="SSF110395">
    <property type="entry name" value="CutC-like"/>
    <property type="match status" value="1"/>
</dbReference>
<dbReference type="Pfam" id="PF03932">
    <property type="entry name" value="CutC"/>
    <property type="match status" value="1"/>
</dbReference>
<name>A0ABS4MBS3_9LACO</name>